<dbReference type="AlphaFoldDB" id="A0A7W9AUA7"/>
<name>A0A7W9AUA7_9HYPH</name>
<comment type="caution">
    <text evidence="1">The sequence shown here is derived from an EMBL/GenBank/DDBJ whole genome shotgun (WGS) entry which is preliminary data.</text>
</comment>
<evidence type="ECO:0000313" key="1">
    <source>
        <dbReference type="EMBL" id="MBB5700718.1"/>
    </source>
</evidence>
<dbReference type="SUPFAM" id="SSF47616">
    <property type="entry name" value="GST C-terminal domain-like"/>
    <property type="match status" value="1"/>
</dbReference>
<proteinExistence type="predicted"/>
<organism evidence="1 2">
    <name type="scientific">Brucella daejeonensis</name>
    <dbReference type="NCBI Taxonomy" id="659015"/>
    <lineage>
        <taxon>Bacteria</taxon>
        <taxon>Pseudomonadati</taxon>
        <taxon>Pseudomonadota</taxon>
        <taxon>Alphaproteobacteria</taxon>
        <taxon>Hyphomicrobiales</taxon>
        <taxon>Brucellaceae</taxon>
        <taxon>Brucella/Ochrobactrum group</taxon>
        <taxon>Brucella</taxon>
    </lineage>
</organism>
<reference evidence="1 2" key="1">
    <citation type="submission" date="2020-08" db="EMBL/GenBank/DDBJ databases">
        <title>Genomic Encyclopedia of Type Strains, Phase IV (KMG-IV): sequencing the most valuable type-strain genomes for metagenomic binning, comparative biology and taxonomic classification.</title>
        <authorList>
            <person name="Goeker M."/>
        </authorList>
    </citation>
    <scope>NUCLEOTIDE SEQUENCE [LARGE SCALE GENOMIC DNA]</scope>
    <source>
        <strain evidence="1 2">DSM 26944</strain>
    </source>
</reference>
<evidence type="ECO:0000313" key="2">
    <source>
        <dbReference type="Proteomes" id="UP000555546"/>
    </source>
</evidence>
<sequence>MKFYYATGTCSLSPHIVARARIDLSGFPHLGDFMKNVGVRPAVREAMKAEGLKVPA</sequence>
<dbReference type="Proteomes" id="UP000555546">
    <property type="component" value="Unassembled WGS sequence"/>
</dbReference>
<dbReference type="EMBL" id="JACIJG010000002">
    <property type="protein sequence ID" value="MBB5700718.1"/>
    <property type="molecule type" value="Genomic_DNA"/>
</dbReference>
<protein>
    <recommendedName>
        <fullName evidence="3">Glutathione S-transferase</fullName>
    </recommendedName>
</protein>
<keyword evidence="2" id="KW-1185">Reference proteome</keyword>
<evidence type="ECO:0008006" key="3">
    <source>
        <dbReference type="Google" id="ProtNLM"/>
    </source>
</evidence>
<dbReference type="RefSeq" id="WP_183647735.1">
    <property type="nucleotide sequence ID" value="NZ_JACIJG010000002.1"/>
</dbReference>
<accession>A0A7W9AUA7</accession>
<gene>
    <name evidence="1" type="ORF">FHS76_000561</name>
</gene>
<dbReference type="InterPro" id="IPR036282">
    <property type="entry name" value="Glutathione-S-Trfase_C_sf"/>
</dbReference>